<dbReference type="AlphaFoldDB" id="A0AAV2B5S5"/>
<evidence type="ECO:0000313" key="2">
    <source>
        <dbReference type="Proteomes" id="UP001497382"/>
    </source>
</evidence>
<sequence>MAFSIYQRGISFSLQKFYKMSCPLTQNPIVPSLYTAEK</sequence>
<reference evidence="1 2" key="1">
    <citation type="submission" date="2024-04" db="EMBL/GenBank/DDBJ databases">
        <authorList>
            <person name="Rising A."/>
            <person name="Reimegard J."/>
            <person name="Sonavane S."/>
            <person name="Akerstrom W."/>
            <person name="Nylinder S."/>
            <person name="Hedman E."/>
            <person name="Kallberg Y."/>
        </authorList>
    </citation>
    <scope>NUCLEOTIDE SEQUENCE [LARGE SCALE GENOMIC DNA]</scope>
</reference>
<organism evidence="1 2">
    <name type="scientific">Larinioides sclopetarius</name>
    <dbReference type="NCBI Taxonomy" id="280406"/>
    <lineage>
        <taxon>Eukaryota</taxon>
        <taxon>Metazoa</taxon>
        <taxon>Ecdysozoa</taxon>
        <taxon>Arthropoda</taxon>
        <taxon>Chelicerata</taxon>
        <taxon>Arachnida</taxon>
        <taxon>Araneae</taxon>
        <taxon>Araneomorphae</taxon>
        <taxon>Entelegynae</taxon>
        <taxon>Araneoidea</taxon>
        <taxon>Araneidae</taxon>
        <taxon>Larinioides</taxon>
    </lineage>
</organism>
<dbReference type="Proteomes" id="UP001497382">
    <property type="component" value="Unassembled WGS sequence"/>
</dbReference>
<comment type="caution">
    <text evidence="1">The sequence shown here is derived from an EMBL/GenBank/DDBJ whole genome shotgun (WGS) entry which is preliminary data.</text>
</comment>
<dbReference type="EMBL" id="CAXIEN010000282">
    <property type="protein sequence ID" value="CAL1291442.1"/>
    <property type="molecule type" value="Genomic_DNA"/>
</dbReference>
<gene>
    <name evidence="1" type="ORF">LARSCL_LOCUS17085</name>
</gene>
<name>A0AAV2B5S5_9ARAC</name>
<proteinExistence type="predicted"/>
<evidence type="ECO:0000313" key="1">
    <source>
        <dbReference type="EMBL" id="CAL1291442.1"/>
    </source>
</evidence>
<protein>
    <submittedName>
        <fullName evidence="1">Uncharacterized protein</fullName>
    </submittedName>
</protein>
<keyword evidence="2" id="KW-1185">Reference proteome</keyword>
<accession>A0AAV2B5S5</accession>